<evidence type="ECO:0000313" key="7">
    <source>
        <dbReference type="EMBL" id="MBN1573081.1"/>
    </source>
</evidence>
<dbReference type="SUPFAM" id="SSF55120">
    <property type="entry name" value="Pseudouridine synthase"/>
    <property type="match status" value="1"/>
</dbReference>
<comment type="similarity">
    <text evidence="1 5">Belongs to the pseudouridine synthase RsuA family.</text>
</comment>
<dbReference type="InterPro" id="IPR020094">
    <property type="entry name" value="TruA/RsuA/RluB/E/F_N"/>
</dbReference>
<dbReference type="Pfam" id="PF01479">
    <property type="entry name" value="S4"/>
    <property type="match status" value="1"/>
</dbReference>
<dbReference type="GO" id="GO:0000455">
    <property type="term" value="P:enzyme-directed rRNA pseudouridine synthesis"/>
    <property type="evidence" value="ECO:0007669"/>
    <property type="project" value="UniProtKB-ARBA"/>
</dbReference>
<dbReference type="FunFam" id="3.30.70.1560:FF:000001">
    <property type="entry name" value="Pseudouridine synthase"/>
    <property type="match status" value="1"/>
</dbReference>
<organism evidence="7 8">
    <name type="scientific">Candidatus Zymogenus saltonus</name>
    <dbReference type="NCBI Taxonomy" id="2844893"/>
    <lineage>
        <taxon>Bacteria</taxon>
        <taxon>Deltaproteobacteria</taxon>
        <taxon>Candidatus Zymogenia</taxon>
        <taxon>Candidatus Zymogeniales</taxon>
        <taxon>Candidatus Zymogenaceae</taxon>
        <taxon>Candidatus Zymogenus</taxon>
    </lineage>
</organism>
<dbReference type="SUPFAM" id="SSF55174">
    <property type="entry name" value="Alpha-L RNA-binding motif"/>
    <property type="match status" value="1"/>
</dbReference>
<dbReference type="PROSITE" id="PS50889">
    <property type="entry name" value="S4"/>
    <property type="match status" value="1"/>
</dbReference>
<dbReference type="AlphaFoldDB" id="A0A9D8KDQ1"/>
<dbReference type="EMBL" id="JAFGIX010000038">
    <property type="protein sequence ID" value="MBN1573081.1"/>
    <property type="molecule type" value="Genomic_DNA"/>
</dbReference>
<dbReference type="InterPro" id="IPR002942">
    <property type="entry name" value="S4_RNA-bd"/>
</dbReference>
<dbReference type="Gene3D" id="3.30.70.580">
    <property type="entry name" value="Pseudouridine synthase I, catalytic domain, N-terminal subdomain"/>
    <property type="match status" value="1"/>
</dbReference>
<keyword evidence="2 4" id="KW-0694">RNA-binding</keyword>
<dbReference type="GO" id="GO:0005829">
    <property type="term" value="C:cytosol"/>
    <property type="evidence" value="ECO:0007669"/>
    <property type="project" value="UniProtKB-ARBA"/>
</dbReference>
<sequence length="245" mass="27564">MKKIRLNRVISRAGLSSLRGADELIRSGRVTVNGSVVTEMGLTVDPKSESICVDGEELSAVKKKHYYLFFKPKGVVSTMTDPEGRITVSDYTSGLSVRVFPAGRLDYDADGLILLTNDGDVANLITHPKTKLPKTYQVKVSGSLSKKYLEKFRKGIPIDGKQTLPAKIVPLKVTDNNSWYDVTLMEGRNRQIKKMFRYFRMRVLKLRRISIGPLYLEGLSPGEIRKLTKDETASLLKSLKLDRER</sequence>
<dbReference type="GO" id="GO:0120159">
    <property type="term" value="F:rRNA pseudouridine synthase activity"/>
    <property type="evidence" value="ECO:0007669"/>
    <property type="project" value="UniProtKB-ARBA"/>
</dbReference>
<dbReference type="InterPro" id="IPR006145">
    <property type="entry name" value="PsdUridine_synth_RsuA/RluA"/>
</dbReference>
<name>A0A9D8KDQ1_9DELT</name>
<proteinExistence type="inferred from homology"/>
<dbReference type="PANTHER" id="PTHR47683">
    <property type="entry name" value="PSEUDOURIDINE SYNTHASE FAMILY PROTEIN-RELATED"/>
    <property type="match status" value="1"/>
</dbReference>
<dbReference type="PANTHER" id="PTHR47683:SF2">
    <property type="entry name" value="RNA-BINDING S4 DOMAIN-CONTAINING PROTEIN"/>
    <property type="match status" value="1"/>
</dbReference>
<gene>
    <name evidence="7" type="ORF">JW984_07795</name>
</gene>
<dbReference type="InterPro" id="IPR036986">
    <property type="entry name" value="S4_RNA-bd_sf"/>
</dbReference>
<dbReference type="CDD" id="cd00165">
    <property type="entry name" value="S4"/>
    <property type="match status" value="1"/>
</dbReference>
<evidence type="ECO:0000256" key="1">
    <source>
        <dbReference type="ARBA" id="ARBA00008348"/>
    </source>
</evidence>
<dbReference type="InterPro" id="IPR018496">
    <property type="entry name" value="PsdUridine_synth_RsuA/RluB_CS"/>
</dbReference>
<dbReference type="Gene3D" id="3.30.70.1560">
    <property type="entry name" value="Alpha-L RNA-binding motif"/>
    <property type="match status" value="1"/>
</dbReference>
<dbReference type="GO" id="GO:0003723">
    <property type="term" value="F:RNA binding"/>
    <property type="evidence" value="ECO:0007669"/>
    <property type="project" value="UniProtKB-KW"/>
</dbReference>
<dbReference type="InterPro" id="IPR050343">
    <property type="entry name" value="RsuA_PseudoU_synthase"/>
</dbReference>
<protein>
    <recommendedName>
        <fullName evidence="5">Pseudouridine synthase</fullName>
        <ecNumber evidence="5">5.4.99.-</ecNumber>
    </recommendedName>
</protein>
<evidence type="ECO:0000313" key="8">
    <source>
        <dbReference type="Proteomes" id="UP000809273"/>
    </source>
</evidence>
<dbReference type="PROSITE" id="PS01149">
    <property type="entry name" value="PSI_RSU"/>
    <property type="match status" value="1"/>
</dbReference>
<reference evidence="7" key="2">
    <citation type="submission" date="2021-01" db="EMBL/GenBank/DDBJ databases">
        <authorList>
            <person name="Hahn C.R."/>
            <person name="Youssef N.H."/>
            <person name="Elshahed M."/>
        </authorList>
    </citation>
    <scope>NUCLEOTIDE SEQUENCE</scope>
    <source>
        <strain evidence="7">Zod_Metabat.24</strain>
    </source>
</reference>
<feature type="domain" description="RNA-binding S4" evidence="6">
    <location>
        <begin position="4"/>
        <end position="67"/>
    </location>
</feature>
<dbReference type="SMART" id="SM00363">
    <property type="entry name" value="S4"/>
    <property type="match status" value="1"/>
</dbReference>
<dbReference type="EC" id="5.4.99.-" evidence="5"/>
<reference evidence="7" key="1">
    <citation type="journal article" date="2021" name="Environ. Microbiol.">
        <title>Genomic characterization of three novel Desulfobacterota classes expand the metabolic and phylogenetic diversity of the phylum.</title>
        <authorList>
            <person name="Murphy C.L."/>
            <person name="Biggerstaff J."/>
            <person name="Eichhorn A."/>
            <person name="Ewing E."/>
            <person name="Shahan R."/>
            <person name="Soriano D."/>
            <person name="Stewart S."/>
            <person name="VanMol K."/>
            <person name="Walker R."/>
            <person name="Walters P."/>
            <person name="Elshahed M.S."/>
            <person name="Youssef N.H."/>
        </authorList>
    </citation>
    <scope>NUCLEOTIDE SEQUENCE</scope>
    <source>
        <strain evidence="7">Zod_Metabat.24</strain>
    </source>
</reference>
<dbReference type="InterPro" id="IPR000748">
    <property type="entry name" value="PsdUridine_synth_RsuA/RluB/E/F"/>
</dbReference>
<dbReference type="Proteomes" id="UP000809273">
    <property type="component" value="Unassembled WGS sequence"/>
</dbReference>
<dbReference type="Gene3D" id="3.10.290.10">
    <property type="entry name" value="RNA-binding S4 domain"/>
    <property type="match status" value="1"/>
</dbReference>
<evidence type="ECO:0000259" key="6">
    <source>
        <dbReference type="SMART" id="SM00363"/>
    </source>
</evidence>
<comment type="caution">
    <text evidence="7">The sequence shown here is derived from an EMBL/GenBank/DDBJ whole genome shotgun (WGS) entry which is preliminary data.</text>
</comment>
<dbReference type="InterPro" id="IPR042092">
    <property type="entry name" value="PsdUridine_s_RsuA/RluB/E/F_cat"/>
</dbReference>
<evidence type="ECO:0000256" key="4">
    <source>
        <dbReference type="PROSITE-ProRule" id="PRU00182"/>
    </source>
</evidence>
<keyword evidence="3 5" id="KW-0413">Isomerase</keyword>
<dbReference type="FunFam" id="3.10.290.10:FF:000003">
    <property type="entry name" value="Pseudouridine synthase"/>
    <property type="match status" value="1"/>
</dbReference>
<dbReference type="Pfam" id="PF00849">
    <property type="entry name" value="PseudoU_synth_2"/>
    <property type="match status" value="1"/>
</dbReference>
<dbReference type="InterPro" id="IPR020103">
    <property type="entry name" value="PsdUridine_synth_cat_dom_sf"/>
</dbReference>
<accession>A0A9D8KDQ1</accession>
<evidence type="ECO:0000256" key="3">
    <source>
        <dbReference type="ARBA" id="ARBA00023235"/>
    </source>
</evidence>
<evidence type="ECO:0000256" key="2">
    <source>
        <dbReference type="ARBA" id="ARBA00022884"/>
    </source>
</evidence>
<dbReference type="CDD" id="cd02870">
    <property type="entry name" value="PseudoU_synth_RsuA_like"/>
    <property type="match status" value="1"/>
</dbReference>
<evidence type="ECO:0000256" key="5">
    <source>
        <dbReference type="RuleBase" id="RU003887"/>
    </source>
</evidence>
<dbReference type="NCBIfam" id="TIGR00093">
    <property type="entry name" value="pseudouridine synthase"/>
    <property type="match status" value="1"/>
</dbReference>